<name>A0AB37GF22_CORAY</name>
<accession>A0AB37GF22</accession>
<proteinExistence type="predicted"/>
<gene>
    <name evidence="3" type="ORF">I6G95_11370</name>
    <name evidence="4" type="ORF">I6H48_11910</name>
</gene>
<keyword evidence="6" id="KW-1185">Reference proteome</keyword>
<organism evidence="3 5">
    <name type="scientific">Corynebacterium amycolatum</name>
    <dbReference type="NCBI Taxonomy" id="43765"/>
    <lineage>
        <taxon>Bacteria</taxon>
        <taxon>Bacillati</taxon>
        <taxon>Actinomycetota</taxon>
        <taxon>Actinomycetes</taxon>
        <taxon>Mycobacteriales</taxon>
        <taxon>Corynebacteriaceae</taxon>
        <taxon>Corynebacterium</taxon>
    </lineage>
</organism>
<dbReference type="Proteomes" id="UP000595198">
    <property type="component" value="Chromosome"/>
</dbReference>
<dbReference type="NCBIfam" id="NF033634">
    <property type="entry name" value="SLATT_1"/>
    <property type="match status" value="1"/>
</dbReference>
<evidence type="ECO:0000259" key="1">
    <source>
        <dbReference type="Pfam" id="PF18181"/>
    </source>
</evidence>
<dbReference type="AlphaFoldDB" id="A0AB37GF22"/>
<protein>
    <submittedName>
        <fullName evidence="3">DUF4231 domain-containing protein</fullName>
    </submittedName>
</protein>
<dbReference type="EMBL" id="CP065628">
    <property type="protein sequence ID" value="QPR30762.1"/>
    <property type="molecule type" value="Genomic_DNA"/>
</dbReference>
<evidence type="ECO:0000313" key="3">
    <source>
        <dbReference type="EMBL" id="QPR30762.1"/>
    </source>
</evidence>
<dbReference type="InterPro" id="IPR040884">
    <property type="entry name" value="SLATT_1"/>
</dbReference>
<dbReference type="Pfam" id="PF18181">
    <property type="entry name" value="SLATT_1"/>
    <property type="match status" value="1"/>
</dbReference>
<reference evidence="5 6" key="1">
    <citation type="submission" date="2020-12" db="EMBL/GenBank/DDBJ databases">
        <title>FDA dAtabase for Regulatory Grade micrObial Sequences (FDA-ARGOS): Supporting development and validation of Infectious Disease Dx tests.</title>
        <authorList>
            <person name="Sproer C."/>
            <person name="Gronow S."/>
            <person name="Severitt S."/>
            <person name="Schroder I."/>
            <person name="Tallon L."/>
            <person name="Sadzewicz L."/>
            <person name="Zhao X."/>
            <person name="Boylan J."/>
            <person name="Ott S."/>
            <person name="Bowen H."/>
            <person name="Vavikolanu K."/>
            <person name="Mehta A."/>
            <person name="Aluvathingal J."/>
            <person name="Nadendla S."/>
            <person name="Lowell S."/>
            <person name="Myers T."/>
            <person name="Yan Y."/>
            <person name="Sichtig H."/>
        </authorList>
    </citation>
    <scope>NUCLEOTIDE SEQUENCE [LARGE SCALE GENOMIC DNA]</scope>
    <source>
        <strain evidence="3 5">FDAARGOS_938</strain>
        <strain evidence="4 6">FDAARGOS_991</strain>
    </source>
</reference>
<dbReference type="InterPro" id="IPR041116">
    <property type="entry name" value="SLATT_3"/>
</dbReference>
<dbReference type="Proteomes" id="UP000594774">
    <property type="component" value="Chromosome"/>
</dbReference>
<sequence>MRLELPGYWKAADSISQRNQCLTLWAARIRNGGLILAAAAAVWASQTASSIPRWLAVVGFTTALIAEVFDYELNPTQKWYQGRALAESCKTLAWRFAVGGSPFPAQMTSKDAEILLTERISEANSEAWSEVAVPIAGATVTEQMRDLRTKKFEERKAAYLEGRIENQQTWYAEKANGCKRKSRRWKAVLIVGEIAALVWSIACAANPGLWNATGLLTTSIGCGSAWVSLKQFENLKTAYSAASHELTLIDSKLRVADENEWAMAVDDAEEAISREHTLWLASRSDSDSIKKMIKR</sequence>
<evidence type="ECO:0000313" key="5">
    <source>
        <dbReference type="Proteomes" id="UP000594774"/>
    </source>
</evidence>
<feature type="domain" description="SMODS and SLOG-associating 2TM effector" evidence="1">
    <location>
        <begin position="159"/>
        <end position="279"/>
    </location>
</feature>
<evidence type="ECO:0000313" key="6">
    <source>
        <dbReference type="Proteomes" id="UP000595198"/>
    </source>
</evidence>
<dbReference type="EMBL" id="CP066023">
    <property type="protein sequence ID" value="QQB82592.1"/>
    <property type="molecule type" value="Genomic_DNA"/>
</dbReference>
<dbReference type="RefSeq" id="WP_149420824.1">
    <property type="nucleotide sequence ID" value="NZ_CP065628.1"/>
</dbReference>
<evidence type="ECO:0000259" key="2">
    <source>
        <dbReference type="Pfam" id="PF18184"/>
    </source>
</evidence>
<dbReference type="Pfam" id="PF18184">
    <property type="entry name" value="SLATT_3"/>
    <property type="match status" value="1"/>
</dbReference>
<dbReference type="NCBIfam" id="NF033610">
    <property type="entry name" value="SLATT_3"/>
    <property type="match status" value="1"/>
</dbReference>
<feature type="domain" description="SMODS and SLOG-associating 2TM effector" evidence="2">
    <location>
        <begin position="6"/>
        <end position="156"/>
    </location>
</feature>
<evidence type="ECO:0000313" key="4">
    <source>
        <dbReference type="EMBL" id="QQB82592.1"/>
    </source>
</evidence>